<protein>
    <submittedName>
        <fullName evidence="1">Uncharacterized protein</fullName>
    </submittedName>
</protein>
<evidence type="ECO:0000313" key="2">
    <source>
        <dbReference type="Proteomes" id="UP000000543"/>
    </source>
</evidence>
<dbReference type="AlphaFoldDB" id="Q4L417"/>
<name>Q4L417_STAHJ</name>
<gene>
    <name evidence="1" type="ordered locus">SH2301</name>
</gene>
<reference evidence="1 2" key="1">
    <citation type="journal article" date="2005" name="J. Bacteriol.">
        <title>Whole-genome sequencing of Staphylococcus haemolyticus uncovers the extreme plasticity of its genome and the evolution of human-colonizing staphylococcal species.</title>
        <authorList>
            <person name="Takeuchi F."/>
            <person name="Watanabe S."/>
            <person name="Baba T."/>
            <person name="Yuzawa H."/>
            <person name="Ito T."/>
            <person name="Morimoto Y."/>
            <person name="Kuroda M."/>
            <person name="Cui L."/>
            <person name="Takahashi M."/>
            <person name="Ankai A."/>
            <person name="Baba S."/>
            <person name="Fukui S."/>
            <person name="Lee J.C."/>
            <person name="Hiramatsu K."/>
        </authorList>
    </citation>
    <scope>NUCLEOTIDE SEQUENCE [LARGE SCALE GENOMIC DNA]</scope>
    <source>
        <strain evidence="1 2">JCSC1435</strain>
    </source>
</reference>
<accession>Q4L417</accession>
<dbReference type="HOGENOM" id="CLU_3030231_0_0_9"/>
<dbReference type="EMBL" id="AP006716">
    <property type="protein sequence ID" value="BAE05610.1"/>
    <property type="molecule type" value="Genomic_DNA"/>
</dbReference>
<dbReference type="KEGG" id="sha:SH2301"/>
<sequence length="55" mass="6597">MVIFVIYLKVNQSIYSYLNLEVMVVIVYSLKARQEETRFTRSKPAYFFNTVLTRI</sequence>
<evidence type="ECO:0000313" key="1">
    <source>
        <dbReference type="EMBL" id="BAE05610.1"/>
    </source>
</evidence>
<dbReference type="Proteomes" id="UP000000543">
    <property type="component" value="Chromosome"/>
</dbReference>
<organism evidence="1 2">
    <name type="scientific">Staphylococcus haemolyticus (strain JCSC1435)</name>
    <dbReference type="NCBI Taxonomy" id="279808"/>
    <lineage>
        <taxon>Bacteria</taxon>
        <taxon>Bacillati</taxon>
        <taxon>Bacillota</taxon>
        <taxon>Bacilli</taxon>
        <taxon>Bacillales</taxon>
        <taxon>Staphylococcaceae</taxon>
        <taxon>Staphylococcus</taxon>
    </lineage>
</organism>
<proteinExistence type="predicted"/>